<proteinExistence type="predicted"/>
<evidence type="ECO:0000256" key="2">
    <source>
        <dbReference type="ARBA" id="ARBA00011915"/>
    </source>
</evidence>
<dbReference type="OrthoDB" id="9790967at2"/>
<reference evidence="5 7" key="1">
    <citation type="submission" date="2020-12" db="EMBL/GenBank/DDBJ databases">
        <title>FDA dAtabase for Regulatory Grade micrObial Sequences (FDA-ARGOS): Supporting development and validation of Infectious Disease Dx tests.</title>
        <authorList>
            <person name="Sproer C."/>
            <person name="Gronow S."/>
            <person name="Severitt S."/>
            <person name="Schroder I."/>
            <person name="Tallon L."/>
            <person name="Sadzewicz L."/>
            <person name="Zhao X."/>
            <person name="Boylan J."/>
            <person name="Ott S."/>
            <person name="Bowen H."/>
            <person name="Vavikolanu K."/>
            <person name="Mehta A."/>
            <person name="Aluvathingal J."/>
            <person name="Nadendla S."/>
            <person name="Lowell S."/>
            <person name="Myers T."/>
            <person name="Yan Y."/>
            <person name="Sichtig H."/>
        </authorList>
    </citation>
    <scope>NUCLEOTIDE SEQUENCE [LARGE SCALE GENOMIC DNA]</scope>
    <source>
        <strain evidence="5 7">FDAARGOS_1053</strain>
        <strain evidence="6">FDAARGOS_1191</strain>
    </source>
</reference>
<dbReference type="GeneID" id="92759639"/>
<evidence type="ECO:0000313" key="7">
    <source>
        <dbReference type="Proteomes" id="UP000596145"/>
    </source>
</evidence>
<sequence>MTDSAFATEYVKTSTLHTTGIIELDRPRALNSLNVDMFGAIDEALEKWASDDRVHRIIIRSTNPKAFCAGGDMKLFREHAVNGDHDFGDYGLAREYDMNELIAHYAKPIVALIDGICMGGGLGISVHGSHRVITEKGWMSMPEMAIGFAPDTGVTYMTQRMAGEYGPSSALAAFIGLTGYRMTPADCLWSGLATDFVRSEDLDSFAEMVISESLDEARERYVDNDAAGTSRVAGMISAIEECFAGDTWADIDAALDAHADTEFVDFVRDLQSNANPASLVATAELYTANRSARDIREALDNEFAVGALLRREPNFLEGVRAVLVDKDRDPHFDPSATDTVDPTPYRGALGIQA</sequence>
<dbReference type="NCBIfam" id="NF004127">
    <property type="entry name" value="PRK05617.1"/>
    <property type="match status" value="1"/>
</dbReference>
<protein>
    <recommendedName>
        <fullName evidence="2">3-hydroxyisobutyryl-CoA hydrolase</fullName>
        <ecNumber evidence="2">3.1.2.4</ecNumber>
    </recommendedName>
</protein>
<feature type="domain" description="Enoyl-CoA hydratase/isomerase" evidence="4">
    <location>
        <begin position="20"/>
        <end position="343"/>
    </location>
</feature>
<dbReference type="PANTHER" id="PTHR43176">
    <property type="entry name" value="3-HYDROXYISOBUTYRYL-COA HYDROLASE-RELATED"/>
    <property type="match status" value="1"/>
</dbReference>
<dbReference type="SUPFAM" id="SSF52096">
    <property type="entry name" value="ClpP/crotonase"/>
    <property type="match status" value="1"/>
</dbReference>
<evidence type="ECO:0000313" key="6">
    <source>
        <dbReference type="EMBL" id="QRP71389.1"/>
    </source>
</evidence>
<dbReference type="InterPro" id="IPR032259">
    <property type="entry name" value="HIBYL-CoA-H"/>
</dbReference>
<name>A0A7T4JUQ2_9CORY</name>
<dbReference type="PANTHER" id="PTHR43176:SF3">
    <property type="entry name" value="3-HYDROXYISOBUTYRYL-COA HYDROLASE, MITOCHONDRIAL"/>
    <property type="match status" value="1"/>
</dbReference>
<dbReference type="GO" id="GO:0016853">
    <property type="term" value="F:isomerase activity"/>
    <property type="evidence" value="ECO:0007669"/>
    <property type="project" value="UniProtKB-KW"/>
</dbReference>
<dbReference type="GO" id="GO:0006574">
    <property type="term" value="P:L-valine catabolic process"/>
    <property type="evidence" value="ECO:0007669"/>
    <property type="project" value="TreeGrafter"/>
</dbReference>
<dbReference type="CDD" id="cd06558">
    <property type="entry name" value="crotonase-like"/>
    <property type="match status" value="1"/>
</dbReference>
<accession>A0A7T4JUQ2</accession>
<dbReference type="Proteomes" id="UP000617681">
    <property type="component" value="Chromosome"/>
</dbReference>
<dbReference type="GO" id="GO:0003860">
    <property type="term" value="F:3-hydroxyisobutyryl-CoA hydrolase activity"/>
    <property type="evidence" value="ECO:0007669"/>
    <property type="project" value="UniProtKB-EC"/>
</dbReference>
<dbReference type="Pfam" id="PF16113">
    <property type="entry name" value="ECH_2"/>
    <property type="match status" value="1"/>
</dbReference>
<keyword evidence="3" id="KW-0378">Hydrolase</keyword>
<organism evidence="5 7">
    <name type="scientific">Corynebacterium glucuronolyticum</name>
    <dbReference type="NCBI Taxonomy" id="39791"/>
    <lineage>
        <taxon>Bacteria</taxon>
        <taxon>Bacillati</taxon>
        <taxon>Actinomycetota</taxon>
        <taxon>Actinomycetes</taxon>
        <taxon>Mycobacteriales</taxon>
        <taxon>Corynebacteriaceae</taxon>
        <taxon>Corynebacterium</taxon>
    </lineage>
</organism>
<dbReference type="InterPro" id="IPR045004">
    <property type="entry name" value="ECH_dom"/>
</dbReference>
<keyword evidence="5" id="KW-0413">Isomerase</keyword>
<dbReference type="EMBL" id="CP066007">
    <property type="protein sequence ID" value="QQB46098.1"/>
    <property type="molecule type" value="Genomic_DNA"/>
</dbReference>
<dbReference type="InterPro" id="IPR029045">
    <property type="entry name" value="ClpP/crotonase-like_dom_sf"/>
</dbReference>
<gene>
    <name evidence="5" type="ORF">I6I10_11710</name>
    <name evidence="6" type="ORF">I6J21_04410</name>
</gene>
<evidence type="ECO:0000259" key="4">
    <source>
        <dbReference type="Pfam" id="PF16113"/>
    </source>
</evidence>
<evidence type="ECO:0000256" key="3">
    <source>
        <dbReference type="ARBA" id="ARBA00022801"/>
    </source>
</evidence>
<dbReference type="AlphaFoldDB" id="A0A7T4JUQ2"/>
<dbReference type="EMBL" id="CP069534">
    <property type="protein sequence ID" value="QRP71389.1"/>
    <property type="molecule type" value="Genomic_DNA"/>
</dbReference>
<dbReference type="Gene3D" id="3.90.226.10">
    <property type="entry name" value="2-enoyl-CoA Hydratase, Chain A, domain 1"/>
    <property type="match status" value="1"/>
</dbReference>
<evidence type="ECO:0000256" key="1">
    <source>
        <dbReference type="ARBA" id="ARBA00001709"/>
    </source>
</evidence>
<dbReference type="Proteomes" id="UP000596145">
    <property type="component" value="Chromosome"/>
</dbReference>
<dbReference type="EC" id="3.1.2.4" evidence="2"/>
<dbReference type="RefSeq" id="WP_005395828.1">
    <property type="nucleotide sequence ID" value="NZ_CP066007.1"/>
</dbReference>
<evidence type="ECO:0000313" key="5">
    <source>
        <dbReference type="EMBL" id="QQB46098.1"/>
    </source>
</evidence>
<comment type="catalytic activity">
    <reaction evidence="1">
        <text>3-hydroxy-2-methylpropanoyl-CoA + H2O = 3-hydroxy-2-methylpropanoate + CoA + H(+)</text>
        <dbReference type="Rhea" id="RHEA:20888"/>
        <dbReference type="ChEBI" id="CHEBI:11805"/>
        <dbReference type="ChEBI" id="CHEBI:15377"/>
        <dbReference type="ChEBI" id="CHEBI:15378"/>
        <dbReference type="ChEBI" id="CHEBI:57287"/>
        <dbReference type="ChEBI" id="CHEBI:57340"/>
        <dbReference type="EC" id="3.1.2.4"/>
    </reaction>
</comment>